<protein>
    <submittedName>
        <fullName evidence="2">Uncharacterized protein</fullName>
    </submittedName>
</protein>
<feature type="region of interest" description="Disordered" evidence="1">
    <location>
        <begin position="42"/>
        <end position="93"/>
    </location>
</feature>
<evidence type="ECO:0000313" key="3">
    <source>
        <dbReference type="Proteomes" id="UP001340816"/>
    </source>
</evidence>
<proteinExistence type="predicted"/>
<dbReference type="RefSeq" id="WP_266755081.1">
    <property type="nucleotide sequence ID" value="NZ_CP108134.1"/>
</dbReference>
<name>A0ABZ1H9B9_STRPH</name>
<reference evidence="2 3" key="1">
    <citation type="submission" date="2022-10" db="EMBL/GenBank/DDBJ databases">
        <title>The complete genomes of actinobacterial strains from the NBC collection.</title>
        <authorList>
            <person name="Joergensen T.S."/>
            <person name="Alvarez Arevalo M."/>
            <person name="Sterndorff E.B."/>
            <person name="Faurdal D."/>
            <person name="Vuksanovic O."/>
            <person name="Mourched A.-S."/>
            <person name="Charusanti P."/>
            <person name="Shaw S."/>
            <person name="Blin K."/>
            <person name="Weber T."/>
        </authorList>
    </citation>
    <scope>NUCLEOTIDE SEQUENCE [LARGE SCALE GENOMIC DNA]</scope>
    <source>
        <strain evidence="2 3">NBC 01752</strain>
    </source>
</reference>
<accession>A0ABZ1H9B9</accession>
<organism evidence="2 3">
    <name type="scientific">Streptomyces phaeochromogenes</name>
    <dbReference type="NCBI Taxonomy" id="1923"/>
    <lineage>
        <taxon>Bacteria</taxon>
        <taxon>Bacillati</taxon>
        <taxon>Actinomycetota</taxon>
        <taxon>Actinomycetes</taxon>
        <taxon>Kitasatosporales</taxon>
        <taxon>Streptomycetaceae</taxon>
        <taxon>Streptomyces</taxon>
        <taxon>Streptomyces phaeochromogenes group</taxon>
    </lineage>
</organism>
<dbReference type="Proteomes" id="UP001340816">
    <property type="component" value="Chromosome"/>
</dbReference>
<sequence length="93" mass="9775">MTSDEYVCPVCKQAVDTVVRRHKTLGVFVPLWGAGPCQNPQCAEYEEGEAEKAEAESERALSSEPGPPGSPAEAPQATAGQTPADQASAERDS</sequence>
<evidence type="ECO:0000256" key="1">
    <source>
        <dbReference type="SAM" id="MobiDB-lite"/>
    </source>
</evidence>
<dbReference type="EMBL" id="CP109135">
    <property type="protein sequence ID" value="WSD15178.1"/>
    <property type="molecule type" value="Genomic_DNA"/>
</dbReference>
<keyword evidence="3" id="KW-1185">Reference proteome</keyword>
<feature type="compositionally biased region" description="Basic and acidic residues" evidence="1">
    <location>
        <begin position="50"/>
        <end position="61"/>
    </location>
</feature>
<gene>
    <name evidence="2" type="ORF">OHB35_19090</name>
</gene>
<evidence type="ECO:0000313" key="2">
    <source>
        <dbReference type="EMBL" id="WSD15178.1"/>
    </source>
</evidence>